<evidence type="ECO:0000313" key="1">
    <source>
        <dbReference type="EMBL" id="CUQ22622.1"/>
    </source>
</evidence>
<name>A0A174UK81_9FIRM</name>
<dbReference type="AlphaFoldDB" id="A0A174UK81"/>
<sequence length="125" mass="13739">MKKNKKRSLGNINFSSADVSAIVCVLPLVAQIETETPAQNLLNVANSNSAAEKLLNHKSALSANEIRVISIAISAALYIVSGNAFEYGLDFDIDSEWKSEINKHFFALNRLNPIFQNLVDDLMNS</sequence>
<dbReference type="Proteomes" id="UP000095765">
    <property type="component" value="Unassembled WGS sequence"/>
</dbReference>
<dbReference type="OrthoDB" id="9961325at2"/>
<evidence type="ECO:0000313" key="2">
    <source>
        <dbReference type="Proteomes" id="UP000095765"/>
    </source>
</evidence>
<organism evidence="1 2">
    <name type="scientific">Anaerotruncus colihominis</name>
    <dbReference type="NCBI Taxonomy" id="169435"/>
    <lineage>
        <taxon>Bacteria</taxon>
        <taxon>Bacillati</taxon>
        <taxon>Bacillota</taxon>
        <taxon>Clostridia</taxon>
        <taxon>Eubacteriales</taxon>
        <taxon>Oscillospiraceae</taxon>
        <taxon>Anaerotruncus</taxon>
    </lineage>
</organism>
<reference evidence="1 2" key="1">
    <citation type="submission" date="2015-09" db="EMBL/GenBank/DDBJ databases">
        <authorList>
            <consortium name="Pathogen Informatics"/>
        </authorList>
    </citation>
    <scope>NUCLEOTIDE SEQUENCE [LARGE SCALE GENOMIC DNA]</scope>
    <source>
        <strain evidence="1 2">2789STDY5834939</strain>
    </source>
</reference>
<proteinExistence type="predicted"/>
<dbReference type="EMBL" id="CZBE01000038">
    <property type="protein sequence ID" value="CUQ22622.1"/>
    <property type="molecule type" value="Genomic_DNA"/>
</dbReference>
<protein>
    <submittedName>
        <fullName evidence="1">Uncharacterized protein</fullName>
    </submittedName>
</protein>
<gene>
    <name evidence="1" type="ORF">ERS852551_03620</name>
</gene>
<dbReference type="RefSeq" id="WP_055246158.1">
    <property type="nucleotide sequence ID" value="NZ_CZBE01000038.1"/>
</dbReference>
<accession>A0A174UK81</accession>